<name>A0A914UNQ6_9BILA</name>
<feature type="signal peptide" evidence="5">
    <location>
        <begin position="1"/>
        <end position="17"/>
    </location>
</feature>
<evidence type="ECO:0000256" key="5">
    <source>
        <dbReference type="SAM" id="SignalP"/>
    </source>
</evidence>
<comment type="similarity">
    <text evidence="1">Belongs to the GDA1/CD39 NTPase family.</text>
</comment>
<dbReference type="Gene3D" id="3.30.420.40">
    <property type="match status" value="1"/>
</dbReference>
<evidence type="ECO:0000313" key="7">
    <source>
        <dbReference type="WBParaSite" id="PSAMB.scaffold1131size35580.g11360.t1"/>
    </source>
</evidence>
<evidence type="ECO:0000256" key="4">
    <source>
        <dbReference type="PIRSR" id="PIRSR600407-2"/>
    </source>
</evidence>
<dbReference type="WBParaSite" id="PSAMB.scaffold1131size35580.g11360.t1">
    <property type="protein sequence ID" value="PSAMB.scaffold1131size35580.g11360.t1"/>
    <property type="gene ID" value="PSAMB.scaffold1131size35580.g11360"/>
</dbReference>
<dbReference type="CDD" id="cd24046">
    <property type="entry name" value="ASKHA_NBD_NTPDase5-like"/>
    <property type="match status" value="1"/>
</dbReference>
<evidence type="ECO:0000256" key="3">
    <source>
        <dbReference type="PIRSR" id="PIRSR600407-1"/>
    </source>
</evidence>
<feature type="active site" description="Proton acceptor" evidence="3">
    <location>
        <position position="179"/>
    </location>
</feature>
<dbReference type="InterPro" id="IPR000407">
    <property type="entry name" value="GDA1_CD39_NTPase"/>
</dbReference>
<evidence type="ECO:0000256" key="1">
    <source>
        <dbReference type="ARBA" id="ARBA00009283"/>
    </source>
</evidence>
<dbReference type="PANTHER" id="PTHR11782:SF127">
    <property type="entry name" value="NTPASE, ISOFORM F"/>
    <property type="match status" value="1"/>
</dbReference>
<evidence type="ECO:0000313" key="6">
    <source>
        <dbReference type="Proteomes" id="UP000887566"/>
    </source>
</evidence>
<reference evidence="7" key="1">
    <citation type="submission" date="2022-11" db="UniProtKB">
        <authorList>
            <consortium name="WormBaseParasite"/>
        </authorList>
    </citation>
    <scope>IDENTIFICATION</scope>
</reference>
<dbReference type="AlphaFoldDB" id="A0A914UNQ6"/>
<protein>
    <submittedName>
        <fullName evidence="7">Uncharacterized protein</fullName>
    </submittedName>
</protein>
<dbReference type="Gene3D" id="3.30.420.150">
    <property type="entry name" value="Exopolyphosphatase. Domain 2"/>
    <property type="match status" value="1"/>
</dbReference>
<keyword evidence="2" id="KW-0378">Hydrolase</keyword>
<organism evidence="6 7">
    <name type="scientific">Plectus sambesii</name>
    <dbReference type="NCBI Taxonomy" id="2011161"/>
    <lineage>
        <taxon>Eukaryota</taxon>
        <taxon>Metazoa</taxon>
        <taxon>Ecdysozoa</taxon>
        <taxon>Nematoda</taxon>
        <taxon>Chromadorea</taxon>
        <taxon>Plectida</taxon>
        <taxon>Plectina</taxon>
        <taxon>Plectoidea</taxon>
        <taxon>Plectidae</taxon>
        <taxon>Plectus</taxon>
    </lineage>
</organism>
<dbReference type="Proteomes" id="UP000887566">
    <property type="component" value="Unplaced"/>
</dbReference>
<keyword evidence="6" id="KW-1185">Reference proteome</keyword>
<accession>A0A914UNQ6</accession>
<keyword evidence="5" id="KW-0732">Signal</keyword>
<evidence type="ECO:0000256" key="2">
    <source>
        <dbReference type="ARBA" id="ARBA00022801"/>
    </source>
</evidence>
<dbReference type="PANTHER" id="PTHR11782">
    <property type="entry name" value="ADENOSINE/GUANOSINE DIPHOSPHATASE"/>
    <property type="match status" value="1"/>
</dbReference>
<dbReference type="Pfam" id="PF01150">
    <property type="entry name" value="GDA1_CD39"/>
    <property type="match status" value="1"/>
</dbReference>
<feature type="chain" id="PRO_5037573916" evidence="5">
    <location>
        <begin position="18"/>
        <end position="486"/>
    </location>
</feature>
<feature type="binding site" evidence="4">
    <location>
        <begin position="221"/>
        <end position="225"/>
    </location>
    <ligand>
        <name>ATP</name>
        <dbReference type="ChEBI" id="CHEBI:30616"/>
    </ligand>
</feature>
<sequence>MQAVLVVLLAKAALVYGAGLHPVFDHRSDYYSQDLKSCLSADLAEHELATCRFFAITIDAGSTGTRLHLFELSHEVGKESALFKVEREIFREVKPGLSSFADSPAQAAASVADLLTTAKKAVPQHLWGHTPLALKATAGLRLLPEDQAEAILEAVANTVTASPFLVNEDSVVVMSGTDEGVFGWFTLNVLLERMGAVTEFSSCADKAAPDNATAAALDLGGGSTQITFRPLEDKTFVDLPADYEHSLSVFGTSVRLYTHSYLGNGLVASRLGMLKLHAASTNISLVTDCLPEGYNIEDWDYAGDRWIISGSKDYGSAKCLSSALKYVQQSKIRPVEELLRRDVFAFSYFFDRGLQAGLVRDTDGGATTVGAFREAALKACQRPKTAMGPEHWRPWQCLDLSYIYALLHDGYRLPDNKVITLAKKMRQMEVSWALGASYHLLNTYHEQRHAALLSNATSDASSVMSNVFAYFCSRATTVLSYLDLLA</sequence>
<keyword evidence="4" id="KW-0067">ATP-binding</keyword>
<dbReference type="GO" id="GO:0016787">
    <property type="term" value="F:hydrolase activity"/>
    <property type="evidence" value="ECO:0007669"/>
    <property type="project" value="UniProtKB-KW"/>
</dbReference>
<proteinExistence type="inferred from homology"/>
<keyword evidence="4" id="KW-0547">Nucleotide-binding</keyword>
<dbReference type="GO" id="GO:0005524">
    <property type="term" value="F:ATP binding"/>
    <property type="evidence" value="ECO:0007669"/>
    <property type="project" value="UniProtKB-KW"/>
</dbReference>